<gene>
    <name evidence="1" type="ORF">HNP48_000315</name>
</gene>
<proteinExistence type="predicted"/>
<dbReference type="AlphaFoldDB" id="A0A7X0P9B3"/>
<comment type="caution">
    <text evidence="1">The sequence shown here is derived from an EMBL/GenBank/DDBJ whole genome shotgun (WGS) entry which is preliminary data.</text>
</comment>
<organism evidence="1 2">
    <name type="scientific">Acidovorax soli</name>
    <dbReference type="NCBI Taxonomy" id="592050"/>
    <lineage>
        <taxon>Bacteria</taxon>
        <taxon>Pseudomonadati</taxon>
        <taxon>Pseudomonadota</taxon>
        <taxon>Betaproteobacteria</taxon>
        <taxon>Burkholderiales</taxon>
        <taxon>Comamonadaceae</taxon>
        <taxon>Acidovorax</taxon>
    </lineage>
</organism>
<evidence type="ECO:0000313" key="2">
    <source>
        <dbReference type="Proteomes" id="UP000575083"/>
    </source>
</evidence>
<name>A0A7X0P9B3_9BURK</name>
<keyword evidence="2" id="KW-1185">Reference proteome</keyword>
<reference evidence="1 2" key="1">
    <citation type="submission" date="2020-08" db="EMBL/GenBank/DDBJ databases">
        <title>Functional genomics of gut bacteria from endangered species of beetles.</title>
        <authorList>
            <person name="Carlos-Shanley C."/>
        </authorList>
    </citation>
    <scope>NUCLEOTIDE SEQUENCE [LARGE SCALE GENOMIC DNA]</scope>
    <source>
        <strain evidence="1 2">S00198</strain>
    </source>
</reference>
<accession>A0A7X0P9B3</accession>
<evidence type="ECO:0000313" key="1">
    <source>
        <dbReference type="EMBL" id="MBB6557651.1"/>
    </source>
</evidence>
<dbReference type="EMBL" id="JACHLK010000001">
    <property type="protein sequence ID" value="MBB6557651.1"/>
    <property type="molecule type" value="Genomic_DNA"/>
</dbReference>
<protein>
    <submittedName>
        <fullName evidence="1">Uncharacterized protein</fullName>
    </submittedName>
</protein>
<dbReference type="Proteomes" id="UP000575083">
    <property type="component" value="Unassembled WGS sequence"/>
</dbReference>
<sequence length="38" mass="4120">MLILAGLAIAAALVAGALHAVRQTLARLPRSNRDWVFY</sequence>